<gene>
    <name evidence="2" type="ORF">S01H1_18649</name>
</gene>
<dbReference type="Gene3D" id="3.30.420.10">
    <property type="entry name" value="Ribonuclease H-like superfamily/Ribonuclease H"/>
    <property type="match status" value="1"/>
</dbReference>
<reference evidence="2" key="1">
    <citation type="journal article" date="2014" name="Front. Microbiol.">
        <title>High frequency of phylogenetically diverse reductive dehalogenase-homologous genes in deep subseafloor sedimentary metagenomes.</title>
        <authorList>
            <person name="Kawai M."/>
            <person name="Futagami T."/>
            <person name="Toyoda A."/>
            <person name="Takaki Y."/>
            <person name="Nishi S."/>
            <person name="Hori S."/>
            <person name="Arai W."/>
            <person name="Tsubouchi T."/>
            <person name="Morono Y."/>
            <person name="Uchiyama I."/>
            <person name="Ito T."/>
            <person name="Fujiyama A."/>
            <person name="Inagaki F."/>
            <person name="Takami H."/>
        </authorList>
    </citation>
    <scope>NUCLEOTIDE SEQUENCE</scope>
    <source>
        <strain evidence="2">Expedition CK06-06</strain>
    </source>
</reference>
<dbReference type="PANTHER" id="PTHR30231:SF41">
    <property type="entry name" value="DNA POLYMERASE III SUBUNIT EPSILON"/>
    <property type="match status" value="1"/>
</dbReference>
<protein>
    <recommendedName>
        <fullName evidence="1">Exonuclease domain-containing protein</fullName>
    </recommendedName>
</protein>
<dbReference type="AlphaFoldDB" id="X0U1R3"/>
<dbReference type="PANTHER" id="PTHR30231">
    <property type="entry name" value="DNA POLYMERASE III SUBUNIT EPSILON"/>
    <property type="match status" value="1"/>
</dbReference>
<dbReference type="SUPFAM" id="SSF53098">
    <property type="entry name" value="Ribonuclease H-like"/>
    <property type="match status" value="1"/>
</dbReference>
<evidence type="ECO:0000313" key="2">
    <source>
        <dbReference type="EMBL" id="GAF82390.1"/>
    </source>
</evidence>
<name>X0U1R3_9ZZZZ</name>
<feature type="domain" description="Exonuclease" evidence="1">
    <location>
        <begin position="8"/>
        <end position="104"/>
    </location>
</feature>
<accession>X0U1R3</accession>
<dbReference type="CDD" id="cd06127">
    <property type="entry name" value="DEDDh"/>
    <property type="match status" value="1"/>
</dbReference>
<dbReference type="GO" id="GO:0045004">
    <property type="term" value="P:DNA replication proofreading"/>
    <property type="evidence" value="ECO:0007669"/>
    <property type="project" value="TreeGrafter"/>
</dbReference>
<proteinExistence type="predicted"/>
<sequence length="106" mass="11897">MKISRPIVVLDLETTGTWIEKDKIVEIGMVKHLPEGSKETYVKRVNPGMHIPESVSKITGIGDEDVKNAPLFCEIAREITDFIGDCDIGGFNVERFDLPILERELV</sequence>
<feature type="non-terminal residue" evidence="2">
    <location>
        <position position="106"/>
    </location>
</feature>
<comment type="caution">
    <text evidence="2">The sequence shown here is derived from an EMBL/GenBank/DDBJ whole genome shotgun (WGS) entry which is preliminary data.</text>
</comment>
<dbReference type="GO" id="GO:0008408">
    <property type="term" value="F:3'-5' exonuclease activity"/>
    <property type="evidence" value="ECO:0007669"/>
    <property type="project" value="TreeGrafter"/>
</dbReference>
<dbReference type="EMBL" id="BARS01009988">
    <property type="protein sequence ID" value="GAF82390.1"/>
    <property type="molecule type" value="Genomic_DNA"/>
</dbReference>
<dbReference type="InterPro" id="IPR013520">
    <property type="entry name" value="Ribonucl_H"/>
</dbReference>
<evidence type="ECO:0000259" key="1">
    <source>
        <dbReference type="Pfam" id="PF00929"/>
    </source>
</evidence>
<dbReference type="InterPro" id="IPR036397">
    <property type="entry name" value="RNaseH_sf"/>
</dbReference>
<dbReference type="InterPro" id="IPR012337">
    <property type="entry name" value="RNaseH-like_sf"/>
</dbReference>
<dbReference type="GO" id="GO:0003676">
    <property type="term" value="F:nucleic acid binding"/>
    <property type="evidence" value="ECO:0007669"/>
    <property type="project" value="InterPro"/>
</dbReference>
<organism evidence="2">
    <name type="scientific">marine sediment metagenome</name>
    <dbReference type="NCBI Taxonomy" id="412755"/>
    <lineage>
        <taxon>unclassified sequences</taxon>
        <taxon>metagenomes</taxon>
        <taxon>ecological metagenomes</taxon>
    </lineage>
</organism>
<dbReference type="Pfam" id="PF00929">
    <property type="entry name" value="RNase_T"/>
    <property type="match status" value="1"/>
</dbReference>
<dbReference type="GO" id="GO:0005829">
    <property type="term" value="C:cytosol"/>
    <property type="evidence" value="ECO:0007669"/>
    <property type="project" value="TreeGrafter"/>
</dbReference>